<feature type="chain" id="PRO_5040402935" evidence="2">
    <location>
        <begin position="23"/>
        <end position="242"/>
    </location>
</feature>
<dbReference type="Proteomes" id="UP001153069">
    <property type="component" value="Unassembled WGS sequence"/>
</dbReference>
<feature type="signal peptide" evidence="2">
    <location>
        <begin position="1"/>
        <end position="22"/>
    </location>
</feature>
<evidence type="ECO:0000256" key="2">
    <source>
        <dbReference type="SAM" id="SignalP"/>
    </source>
</evidence>
<feature type="transmembrane region" description="Helical" evidence="1">
    <location>
        <begin position="160"/>
        <end position="183"/>
    </location>
</feature>
<name>A0A9N8HL99_9STRA</name>
<keyword evidence="2" id="KW-0732">Signal</keyword>
<keyword evidence="1" id="KW-0472">Membrane</keyword>
<evidence type="ECO:0000313" key="4">
    <source>
        <dbReference type="Proteomes" id="UP001153069"/>
    </source>
</evidence>
<dbReference type="EMBL" id="CAICTM010000793">
    <property type="protein sequence ID" value="CAB9516595.1"/>
    <property type="molecule type" value="Genomic_DNA"/>
</dbReference>
<accession>A0A9N8HL99</accession>
<comment type="caution">
    <text evidence="3">The sequence shown here is derived from an EMBL/GenBank/DDBJ whole genome shotgun (WGS) entry which is preliminary data.</text>
</comment>
<organism evidence="3 4">
    <name type="scientific">Seminavis robusta</name>
    <dbReference type="NCBI Taxonomy" id="568900"/>
    <lineage>
        <taxon>Eukaryota</taxon>
        <taxon>Sar</taxon>
        <taxon>Stramenopiles</taxon>
        <taxon>Ochrophyta</taxon>
        <taxon>Bacillariophyta</taxon>
        <taxon>Bacillariophyceae</taxon>
        <taxon>Bacillariophycidae</taxon>
        <taxon>Naviculales</taxon>
        <taxon>Naviculaceae</taxon>
        <taxon>Seminavis</taxon>
    </lineage>
</organism>
<feature type="transmembrane region" description="Helical" evidence="1">
    <location>
        <begin position="221"/>
        <end position="241"/>
    </location>
</feature>
<protein>
    <submittedName>
        <fullName evidence="3">Uncharacterized protein</fullName>
    </submittedName>
</protein>
<keyword evidence="1" id="KW-0812">Transmembrane</keyword>
<sequence length="242" mass="24888">MQFPAFSVLVIAISLAASSVAAGTFVPKQMAAEASTSPTSFISPSGVLAISRGGAIEATDAAKVLGEVLIAAGLGVVLAPKPNAASDGDSNVSPKSLEFLRRIGAVVAGAGLAATAALFRDLDISDIRALSLIPLILTVGSAVLNDTAKETKMMKGPDCLVWLLFTSTMISNFMGLDVGSGLFKASSVLIAFSGYTALLVPNLALKMYLSDEVPMTGAEKAFFTYVGSAFAAWGTFFAHLAW</sequence>
<reference evidence="3" key="1">
    <citation type="submission" date="2020-06" db="EMBL/GenBank/DDBJ databases">
        <authorList>
            <consortium name="Plant Systems Biology data submission"/>
        </authorList>
    </citation>
    <scope>NUCLEOTIDE SEQUENCE</scope>
    <source>
        <strain evidence="3">D6</strain>
    </source>
</reference>
<dbReference type="AlphaFoldDB" id="A0A9N8HL99"/>
<evidence type="ECO:0000313" key="3">
    <source>
        <dbReference type="EMBL" id="CAB9516595.1"/>
    </source>
</evidence>
<feature type="transmembrane region" description="Helical" evidence="1">
    <location>
        <begin position="189"/>
        <end position="209"/>
    </location>
</feature>
<keyword evidence="4" id="KW-1185">Reference proteome</keyword>
<proteinExistence type="predicted"/>
<gene>
    <name evidence="3" type="ORF">SEMRO_794_G203390.1</name>
</gene>
<evidence type="ECO:0000256" key="1">
    <source>
        <dbReference type="SAM" id="Phobius"/>
    </source>
</evidence>
<keyword evidence="1" id="KW-1133">Transmembrane helix</keyword>